<dbReference type="OrthoDB" id="2688021at2759"/>
<feature type="transmembrane region" description="Helical" evidence="2">
    <location>
        <begin position="404"/>
        <end position="424"/>
    </location>
</feature>
<keyword evidence="2" id="KW-1133">Transmembrane helix</keyword>
<evidence type="ECO:0000313" key="4">
    <source>
        <dbReference type="Proteomes" id="UP000076532"/>
    </source>
</evidence>
<feature type="transmembrane region" description="Helical" evidence="2">
    <location>
        <begin position="195"/>
        <end position="220"/>
    </location>
</feature>
<reference evidence="3 4" key="1">
    <citation type="journal article" date="2016" name="Mol. Biol. Evol.">
        <title>Comparative Genomics of Early-Diverging Mushroom-Forming Fungi Provides Insights into the Origins of Lignocellulose Decay Capabilities.</title>
        <authorList>
            <person name="Nagy L.G."/>
            <person name="Riley R."/>
            <person name="Tritt A."/>
            <person name="Adam C."/>
            <person name="Daum C."/>
            <person name="Floudas D."/>
            <person name="Sun H."/>
            <person name="Yadav J.S."/>
            <person name="Pangilinan J."/>
            <person name="Larsson K.H."/>
            <person name="Matsuura K."/>
            <person name="Barry K."/>
            <person name="Labutti K."/>
            <person name="Kuo R."/>
            <person name="Ohm R.A."/>
            <person name="Bhattacharya S.S."/>
            <person name="Shirouzu T."/>
            <person name="Yoshinaga Y."/>
            <person name="Martin F.M."/>
            <person name="Grigoriev I.V."/>
            <person name="Hibbett D.S."/>
        </authorList>
    </citation>
    <scope>NUCLEOTIDE SEQUENCE [LARGE SCALE GENOMIC DNA]</scope>
    <source>
        <strain evidence="3 4">CBS 109695</strain>
    </source>
</reference>
<proteinExistence type="predicted"/>
<evidence type="ECO:0000313" key="3">
    <source>
        <dbReference type="EMBL" id="KZP05301.1"/>
    </source>
</evidence>
<dbReference type="AlphaFoldDB" id="A0A167VRU4"/>
<gene>
    <name evidence="3" type="ORF">FIBSPDRAFT_1054165</name>
</gene>
<feature type="transmembrane region" description="Helical" evidence="2">
    <location>
        <begin position="288"/>
        <end position="309"/>
    </location>
</feature>
<organism evidence="3 4">
    <name type="scientific">Athelia psychrophila</name>
    <dbReference type="NCBI Taxonomy" id="1759441"/>
    <lineage>
        <taxon>Eukaryota</taxon>
        <taxon>Fungi</taxon>
        <taxon>Dikarya</taxon>
        <taxon>Basidiomycota</taxon>
        <taxon>Agaricomycotina</taxon>
        <taxon>Agaricomycetes</taxon>
        <taxon>Agaricomycetidae</taxon>
        <taxon>Atheliales</taxon>
        <taxon>Atheliaceae</taxon>
        <taxon>Athelia</taxon>
    </lineage>
</organism>
<keyword evidence="2" id="KW-0472">Membrane</keyword>
<evidence type="ECO:0000256" key="2">
    <source>
        <dbReference type="SAM" id="Phobius"/>
    </source>
</evidence>
<feature type="transmembrane region" description="Helical" evidence="2">
    <location>
        <begin position="42"/>
        <end position="65"/>
    </location>
</feature>
<sequence length="534" mass="57941">MHRASASAFSYNSQKPLLSPRHSGGIGWQPPRDFDRDHGSRTLAMLGLGLSIIAGVSCLVGGFYANTHATKNPAPSPPTYNIGWSIEDHSIEREILALWINILVAICTEAIGFVHSVSLRSTLGTEGRLEFTTNLRLLTAARGNFGNGTTMNGIMAVLLVASYAASSMILPRYTYENNNGQLQHVSNTSDQPDLAIWPIPLIALGAVLLLQAVIAIAGVLTSPTGIQTWSASQFDLTAAAILDAHTPVTYHPGRCMMSVRERHAEPKAFTPSYGQPSPWTSHPRVQKVVWFTWMFTPAYIIGGAAIVQLTNPTLYKNLSWSFLPNGATFTHTFNLGTSIIGVIFTFIVVIVAQSPLTMGLHGCEIITNIVRDEKAWRRASGASGAPMSNGVYTTMKDLKKNPGAGFAAWWPTICLLAVKPVFHWTFGLAFHSSGVIMEVGPVQFFYLAVMMGIFTAIMSLLAFHSPTGPQPAAYGHLQTLADLIDFWPPRKGRIYWGDKPTPMPHTGVYHAGTSNEVLPPVKTGFPYAGEDGHI</sequence>
<keyword evidence="2" id="KW-0812">Transmembrane</keyword>
<feature type="transmembrane region" description="Helical" evidence="2">
    <location>
        <begin position="95"/>
        <end position="114"/>
    </location>
</feature>
<feature type="transmembrane region" description="Helical" evidence="2">
    <location>
        <begin position="444"/>
        <end position="463"/>
    </location>
</feature>
<feature type="transmembrane region" description="Helical" evidence="2">
    <location>
        <begin position="329"/>
        <end position="352"/>
    </location>
</feature>
<keyword evidence="4" id="KW-1185">Reference proteome</keyword>
<dbReference type="Proteomes" id="UP000076532">
    <property type="component" value="Unassembled WGS sequence"/>
</dbReference>
<name>A0A167VRU4_9AGAM</name>
<feature type="region of interest" description="Disordered" evidence="1">
    <location>
        <begin position="1"/>
        <end position="22"/>
    </location>
</feature>
<evidence type="ECO:0000256" key="1">
    <source>
        <dbReference type="SAM" id="MobiDB-lite"/>
    </source>
</evidence>
<feature type="transmembrane region" description="Helical" evidence="2">
    <location>
        <begin position="154"/>
        <end position="175"/>
    </location>
</feature>
<feature type="compositionally biased region" description="Polar residues" evidence="1">
    <location>
        <begin position="7"/>
        <end position="16"/>
    </location>
</feature>
<protein>
    <submittedName>
        <fullName evidence="3">Uncharacterized protein</fullName>
    </submittedName>
</protein>
<accession>A0A167VRU4</accession>
<dbReference type="STRING" id="436010.A0A167VRU4"/>
<dbReference type="EMBL" id="KV417848">
    <property type="protein sequence ID" value="KZP05301.1"/>
    <property type="molecule type" value="Genomic_DNA"/>
</dbReference>